<dbReference type="EMBL" id="NEVH01016346">
    <property type="protein sequence ID" value="PNF25290.1"/>
    <property type="molecule type" value="Genomic_DNA"/>
</dbReference>
<accession>A0A2J7Q9M5</accession>
<gene>
    <name evidence="1" type="ORF">B7P43_G11532</name>
</gene>
<name>A0A2J7Q9M5_9NEOP</name>
<proteinExistence type="predicted"/>
<comment type="caution">
    <text evidence="1">The sequence shown here is derived from an EMBL/GenBank/DDBJ whole genome shotgun (WGS) entry which is preliminary data.</text>
</comment>
<dbReference type="AlphaFoldDB" id="A0A2J7Q9M5"/>
<evidence type="ECO:0000313" key="2">
    <source>
        <dbReference type="Proteomes" id="UP000235965"/>
    </source>
</evidence>
<reference evidence="1 2" key="1">
    <citation type="submission" date="2017-12" db="EMBL/GenBank/DDBJ databases">
        <title>Hemimetabolous genomes reveal molecular basis of termite eusociality.</title>
        <authorList>
            <person name="Harrison M.C."/>
            <person name="Jongepier E."/>
            <person name="Robertson H.M."/>
            <person name="Arning N."/>
            <person name="Bitard-Feildel T."/>
            <person name="Chao H."/>
            <person name="Childers C.P."/>
            <person name="Dinh H."/>
            <person name="Doddapaneni H."/>
            <person name="Dugan S."/>
            <person name="Gowin J."/>
            <person name="Greiner C."/>
            <person name="Han Y."/>
            <person name="Hu H."/>
            <person name="Hughes D.S.T."/>
            <person name="Huylmans A.-K."/>
            <person name="Kemena C."/>
            <person name="Kremer L.P.M."/>
            <person name="Lee S.L."/>
            <person name="Lopez-Ezquerra A."/>
            <person name="Mallet L."/>
            <person name="Monroy-Kuhn J.M."/>
            <person name="Moser A."/>
            <person name="Murali S.C."/>
            <person name="Muzny D.M."/>
            <person name="Otani S."/>
            <person name="Piulachs M.-D."/>
            <person name="Poelchau M."/>
            <person name="Qu J."/>
            <person name="Schaub F."/>
            <person name="Wada-Katsumata A."/>
            <person name="Worley K.C."/>
            <person name="Xie Q."/>
            <person name="Ylla G."/>
            <person name="Poulsen M."/>
            <person name="Gibbs R.A."/>
            <person name="Schal C."/>
            <person name="Richards S."/>
            <person name="Belles X."/>
            <person name="Korb J."/>
            <person name="Bornberg-Bauer E."/>
        </authorList>
    </citation>
    <scope>NUCLEOTIDE SEQUENCE [LARGE SCALE GENOMIC DNA]</scope>
    <source>
        <tissue evidence="1">Whole body</tissue>
    </source>
</reference>
<evidence type="ECO:0000313" key="1">
    <source>
        <dbReference type="EMBL" id="PNF25290.1"/>
    </source>
</evidence>
<keyword evidence="2" id="KW-1185">Reference proteome</keyword>
<protein>
    <submittedName>
        <fullName evidence="1">Uncharacterized protein</fullName>
    </submittedName>
</protein>
<organism evidence="1 2">
    <name type="scientific">Cryptotermes secundus</name>
    <dbReference type="NCBI Taxonomy" id="105785"/>
    <lineage>
        <taxon>Eukaryota</taxon>
        <taxon>Metazoa</taxon>
        <taxon>Ecdysozoa</taxon>
        <taxon>Arthropoda</taxon>
        <taxon>Hexapoda</taxon>
        <taxon>Insecta</taxon>
        <taxon>Pterygota</taxon>
        <taxon>Neoptera</taxon>
        <taxon>Polyneoptera</taxon>
        <taxon>Dictyoptera</taxon>
        <taxon>Blattodea</taxon>
        <taxon>Blattoidea</taxon>
        <taxon>Termitoidae</taxon>
        <taxon>Kalotermitidae</taxon>
        <taxon>Cryptotermitinae</taxon>
        <taxon>Cryptotermes</taxon>
    </lineage>
</organism>
<dbReference type="Proteomes" id="UP000235965">
    <property type="component" value="Unassembled WGS sequence"/>
</dbReference>
<sequence length="73" mass="8236">MDLPCACEQNQVQPIVLHDLVQIKSPQKVLTNPPKEKYSTITKPTTPTLFKECGKAQDICVAFKVCFVPWCLM</sequence>
<dbReference type="InParanoid" id="A0A2J7Q9M5"/>